<evidence type="ECO:0000256" key="3">
    <source>
        <dbReference type="ARBA" id="ARBA00022614"/>
    </source>
</evidence>
<dbReference type="InterPro" id="IPR001245">
    <property type="entry name" value="Ser-Thr/Tyr_kinase_cat_dom"/>
</dbReference>
<keyword evidence="5" id="KW-0547">Nucleotide-binding</keyword>
<dbReference type="GO" id="GO:0004674">
    <property type="term" value="F:protein serine/threonine kinase activity"/>
    <property type="evidence" value="ECO:0007669"/>
    <property type="project" value="UniProtKB-EC"/>
</dbReference>
<dbReference type="GO" id="GO:0009626">
    <property type="term" value="P:plant-type hypersensitive response"/>
    <property type="evidence" value="ECO:0007669"/>
    <property type="project" value="UniProtKB-ARBA"/>
</dbReference>
<evidence type="ECO:0000256" key="8">
    <source>
        <dbReference type="SAM" id="MobiDB-lite"/>
    </source>
</evidence>
<dbReference type="PRINTS" id="PR00364">
    <property type="entry name" value="DISEASERSIST"/>
</dbReference>
<dbReference type="EMBL" id="OZ075132">
    <property type="protein sequence ID" value="CAL4985654.1"/>
    <property type="molecule type" value="Genomic_DNA"/>
</dbReference>
<dbReference type="InterPro" id="IPR032675">
    <property type="entry name" value="LRR_dom_sf"/>
</dbReference>
<gene>
    <name evidence="10" type="ORF">URODEC1_LOCUS58036</name>
</gene>
<dbReference type="InterPro" id="IPR050823">
    <property type="entry name" value="Plant_Ser_Thr_Prot_Kinase"/>
</dbReference>
<dbReference type="Gene3D" id="3.40.50.300">
    <property type="entry name" value="P-loop containing nucleotide triphosphate hydrolases"/>
    <property type="match status" value="1"/>
</dbReference>
<dbReference type="Pfam" id="PF18052">
    <property type="entry name" value="Rx_N"/>
    <property type="match status" value="1"/>
</dbReference>
<dbReference type="GO" id="GO:0042742">
    <property type="term" value="P:defense response to bacterium"/>
    <property type="evidence" value="ECO:0007669"/>
    <property type="project" value="UniProtKB-ARBA"/>
</dbReference>
<dbReference type="InterPro" id="IPR000719">
    <property type="entry name" value="Prot_kinase_dom"/>
</dbReference>
<reference evidence="10" key="1">
    <citation type="submission" date="2024-10" db="EMBL/GenBank/DDBJ databases">
        <authorList>
            <person name="Ryan C."/>
        </authorList>
    </citation>
    <scope>NUCLEOTIDE SEQUENCE [LARGE SCALE GENOMIC DNA]</scope>
</reference>
<dbReference type="Pfam" id="PF00931">
    <property type="entry name" value="NB-ARC"/>
    <property type="match status" value="1"/>
</dbReference>
<protein>
    <recommendedName>
        <fullName evidence="9">Protein kinase domain-containing protein</fullName>
    </recommendedName>
</protein>
<keyword evidence="4" id="KW-0677">Repeat</keyword>
<keyword evidence="11" id="KW-1185">Reference proteome</keyword>
<dbReference type="GO" id="GO:0002758">
    <property type="term" value="P:innate immune response-activating signaling pathway"/>
    <property type="evidence" value="ECO:0007669"/>
    <property type="project" value="UniProtKB-ARBA"/>
</dbReference>
<evidence type="ECO:0000259" key="9">
    <source>
        <dbReference type="PROSITE" id="PS50011"/>
    </source>
</evidence>
<dbReference type="InterPro" id="IPR027417">
    <property type="entry name" value="P-loop_NTPase"/>
</dbReference>
<dbReference type="InterPro" id="IPR038005">
    <property type="entry name" value="RX-like_CC"/>
</dbReference>
<evidence type="ECO:0000256" key="2">
    <source>
        <dbReference type="ARBA" id="ARBA00008894"/>
    </source>
</evidence>
<dbReference type="CDD" id="cd14798">
    <property type="entry name" value="RX-CC_like"/>
    <property type="match status" value="1"/>
</dbReference>
<evidence type="ECO:0000256" key="7">
    <source>
        <dbReference type="ARBA" id="ARBA00023054"/>
    </source>
</evidence>
<dbReference type="InterPro" id="IPR058922">
    <property type="entry name" value="WHD_DRP"/>
</dbReference>
<dbReference type="Pfam" id="PF23559">
    <property type="entry name" value="WHD_DRP"/>
    <property type="match status" value="1"/>
</dbReference>
<evidence type="ECO:0000256" key="5">
    <source>
        <dbReference type="ARBA" id="ARBA00022741"/>
    </source>
</evidence>
<comment type="similarity">
    <text evidence="2">Belongs to the disease resistance NB-LRR family.</text>
</comment>
<dbReference type="Gene3D" id="3.80.10.10">
    <property type="entry name" value="Ribonuclease Inhibitor"/>
    <property type="match status" value="1"/>
</dbReference>
<feature type="domain" description="Protein kinase" evidence="9">
    <location>
        <begin position="1105"/>
        <end position="1369"/>
    </location>
</feature>
<dbReference type="Proteomes" id="UP001497457">
    <property type="component" value="Chromosome 22rd"/>
</dbReference>
<dbReference type="SUPFAM" id="SSF52058">
    <property type="entry name" value="L domain-like"/>
    <property type="match status" value="1"/>
</dbReference>
<evidence type="ECO:0000256" key="1">
    <source>
        <dbReference type="ARBA" id="ARBA00008171"/>
    </source>
</evidence>
<dbReference type="Pfam" id="PF07714">
    <property type="entry name" value="PK_Tyr_Ser-Thr"/>
    <property type="match status" value="1"/>
</dbReference>
<dbReference type="SUPFAM" id="SSF56112">
    <property type="entry name" value="Protein kinase-like (PK-like)"/>
    <property type="match status" value="1"/>
</dbReference>
<dbReference type="InterPro" id="IPR011009">
    <property type="entry name" value="Kinase-like_dom_sf"/>
</dbReference>
<dbReference type="Gene3D" id="1.10.510.10">
    <property type="entry name" value="Transferase(Phosphotransferase) domain 1"/>
    <property type="match status" value="1"/>
</dbReference>
<evidence type="ECO:0000256" key="4">
    <source>
        <dbReference type="ARBA" id="ARBA00022737"/>
    </source>
</evidence>
<keyword evidence="7" id="KW-0175">Coiled coil</keyword>
<accession>A0ABC9AVX0</accession>
<feature type="region of interest" description="Disordered" evidence="8">
    <location>
        <begin position="1046"/>
        <end position="1081"/>
    </location>
</feature>
<dbReference type="Pfam" id="PF23598">
    <property type="entry name" value="LRR_14"/>
    <property type="match status" value="1"/>
</dbReference>
<evidence type="ECO:0000256" key="6">
    <source>
        <dbReference type="ARBA" id="ARBA00022821"/>
    </source>
</evidence>
<keyword evidence="6" id="KW-0611">Plant defense</keyword>
<proteinExistence type="inferred from homology"/>
<organism evidence="10 11">
    <name type="scientific">Urochloa decumbens</name>
    <dbReference type="NCBI Taxonomy" id="240449"/>
    <lineage>
        <taxon>Eukaryota</taxon>
        <taxon>Viridiplantae</taxon>
        <taxon>Streptophyta</taxon>
        <taxon>Embryophyta</taxon>
        <taxon>Tracheophyta</taxon>
        <taxon>Spermatophyta</taxon>
        <taxon>Magnoliopsida</taxon>
        <taxon>Liliopsida</taxon>
        <taxon>Poales</taxon>
        <taxon>Poaceae</taxon>
        <taxon>PACMAD clade</taxon>
        <taxon>Panicoideae</taxon>
        <taxon>Panicodae</taxon>
        <taxon>Paniceae</taxon>
        <taxon>Melinidinae</taxon>
        <taxon>Urochloa</taxon>
    </lineage>
</organism>
<dbReference type="InterPro" id="IPR002182">
    <property type="entry name" value="NB-ARC"/>
</dbReference>
<dbReference type="FunFam" id="1.10.10.10:FF:000322">
    <property type="entry name" value="Probable disease resistance protein At1g63360"/>
    <property type="match status" value="1"/>
</dbReference>
<dbReference type="Gene3D" id="3.30.200.20">
    <property type="entry name" value="Phosphorylase Kinase, domain 1"/>
    <property type="match status" value="1"/>
</dbReference>
<dbReference type="InterPro" id="IPR036388">
    <property type="entry name" value="WH-like_DNA-bd_sf"/>
</dbReference>
<dbReference type="PROSITE" id="PS50011">
    <property type="entry name" value="PROTEIN_KINASE_DOM"/>
    <property type="match status" value="1"/>
</dbReference>
<sequence>MGSLLGKLHTQLISPEHQLPKALKDGIEQLKQDLQELNSFLVDLSREGPNAMAKCWMNEVRELSYDMEDYVDSKMFPNLMAKANRGLDKEILSVIKQFRTLVKQARERHERYELWRLALNPSCMVVDGQHDQFPSFNGKVTDLVGMDESRGELIRWLKPLSNVNKAEGQLKVVSILGPAGVGKSTLAQEVYREIGGQFELRAFVRASKVPDTRRLLRSIISQVQRHHQRPPCGLPVQELVDNLRIRLQHKRYFIVIDGLWETTSWDIIKSAFPERVHCSRVLITTDIEEVALECCDYQPNASIIKEPESMLDSDPHFHVQVGIFKVDPLSTDDSKELFFNRVLGSKTEFSEQMKKYSEDIIRKCSGLPLATIIIASVFACQLDNSELWHHVKECLSSKNNLSSEDMIKEIIGLSYCSLSQQLKTCLQYFSLYPEGHTFLKADLVKQWTAEGFIAAGSGKCTNEVAECYFDELVSRGLVQPNHINFSDEVVFYTMHSTIFEVIRRESIEDNFATVIDYSETIPKLCAKVRRLSLSFSNAKYATKPEGFTLSSVRSLTFYGPVECLPSIAEFKLLRVLILEFWGDQKQFDLSGIDILFQLRYIRIITDTIIKLPVKMRGLKYLETLEIYASIQNVPSDIVQLPKLLHLHIQGNIKLPDYVGHLKSLRTLQSFDLSSNSEDNVRSLGEMTSLQDLHMICSTVLSDHLERNLVALASSIGKHGNLKSLTLAPGVSCTSIYKDCSSIVCSPPIFLNKFELLPPICIFSRLPEWIGQLQKLRVLKIVVRELRKDDIYRISRLLELTVLSLYVKQPTAESITFNSAAFPVLQYLKLNCGILRLAFQSEATPNLRRLKLEFNAHSGEQYGHMLSGVEHLLNLQEVGVRIGLAPGAEEPNREAAESVFKDTITKHPRHLSISVRRTDSIEEVIPQFSDPAASSSRLDDLLLDRHTVADVSSRLNEIELVEVEVASPHRATCDPDIETNKQGATSIHNAVAIPEGKSLARKPSRSCDQIDSSIKQDRRRRLFPMPMCWFACWGVLPNKLNKEFHPAKSPCESGNVATIQRGPSSARDGSKKGKLQSKPGDGVVARNPLTAFSLAELRKVANDFPVDAIVGSGGGSFRDVYSGSIVPAGTGEPLPVSIKVLGSNTIFKSHQEWLAEVLFLGQLSHPNLVKLLGYCCEGEHRVLVFEYMAIGSVESRLFSTMPPPLPWATRMKVALGAARGLAFLHGAEPVPVIYRDFKSSSILLDSSFNAKLSDFWLTSSSDGPVATSFAAATYGHVATTASSNVYGYGVVLLELLTGRRSLERALVDWALPTLRNKKRVLSIVDPRLLAEDAPPASAVHKVAMLAYLCLNRNPWERPLMRDVLACLEQLQQLPQGEEPTTSSRYNAWTLVNPHVSDIDTPDPILTRY</sequence>
<dbReference type="Gene3D" id="1.20.5.4130">
    <property type="match status" value="1"/>
</dbReference>
<dbReference type="SUPFAM" id="SSF52540">
    <property type="entry name" value="P-loop containing nucleoside triphosphate hydrolases"/>
    <property type="match status" value="1"/>
</dbReference>
<evidence type="ECO:0000313" key="10">
    <source>
        <dbReference type="EMBL" id="CAL4985654.1"/>
    </source>
</evidence>
<name>A0ABC9AVX0_9POAL</name>
<keyword evidence="3" id="KW-0433">Leucine-rich repeat</keyword>
<comment type="similarity">
    <text evidence="1">Belongs to the protein kinase superfamily. TKL Ser/Thr protein kinase family. ROCO subfamily.</text>
</comment>
<evidence type="ECO:0000313" key="11">
    <source>
        <dbReference type="Proteomes" id="UP001497457"/>
    </source>
</evidence>
<dbReference type="InterPro" id="IPR041118">
    <property type="entry name" value="Rx_N"/>
</dbReference>
<dbReference type="Gene3D" id="1.10.10.10">
    <property type="entry name" value="Winged helix-like DNA-binding domain superfamily/Winged helix DNA-binding domain"/>
    <property type="match status" value="1"/>
</dbReference>
<dbReference type="InterPro" id="IPR055414">
    <property type="entry name" value="LRR_R13L4/SHOC2-like"/>
</dbReference>
<dbReference type="PANTHER" id="PTHR45621">
    <property type="entry name" value="OS01G0588500 PROTEIN-RELATED"/>
    <property type="match status" value="1"/>
</dbReference>
<dbReference type="GO" id="GO:0000166">
    <property type="term" value="F:nucleotide binding"/>
    <property type="evidence" value="ECO:0007669"/>
    <property type="project" value="UniProtKB-KW"/>
</dbReference>